<evidence type="ECO:0000256" key="5">
    <source>
        <dbReference type="ARBA" id="ARBA00023136"/>
    </source>
</evidence>
<evidence type="ECO:0000313" key="8">
    <source>
        <dbReference type="EMBL" id="KDR72750.1"/>
    </source>
</evidence>
<dbReference type="InterPro" id="IPR009011">
    <property type="entry name" value="Man6P_isomerase_rcpt-bd_dom_sf"/>
</dbReference>
<dbReference type="Pfam" id="PF09451">
    <property type="entry name" value="ATG27"/>
    <property type="match status" value="1"/>
</dbReference>
<reference evidence="9" key="1">
    <citation type="journal article" date="2014" name="Proc. Natl. Acad. Sci. U.S.A.">
        <title>Extensive sampling of basidiomycete genomes demonstrates inadequacy of the white-rot/brown-rot paradigm for wood decay fungi.</title>
        <authorList>
            <person name="Riley R."/>
            <person name="Salamov A.A."/>
            <person name="Brown D.W."/>
            <person name="Nagy L.G."/>
            <person name="Floudas D."/>
            <person name="Held B.W."/>
            <person name="Levasseur A."/>
            <person name="Lombard V."/>
            <person name="Morin E."/>
            <person name="Otillar R."/>
            <person name="Lindquist E.A."/>
            <person name="Sun H."/>
            <person name="LaButti K.M."/>
            <person name="Schmutz J."/>
            <person name="Jabbour D."/>
            <person name="Luo H."/>
            <person name="Baker S.E."/>
            <person name="Pisabarro A.G."/>
            <person name="Walton J.D."/>
            <person name="Blanchette R.A."/>
            <person name="Henrissat B."/>
            <person name="Martin F."/>
            <person name="Cullen D."/>
            <person name="Hibbett D.S."/>
            <person name="Grigoriev I.V."/>
        </authorList>
    </citation>
    <scope>NUCLEOTIDE SEQUENCE [LARGE SCALE GENOMIC DNA]</scope>
    <source>
        <strain evidence="9">CBS 339.88</strain>
    </source>
</reference>
<dbReference type="HOGENOM" id="CLU_855418_0_0_1"/>
<feature type="region of interest" description="Disordered" evidence="6">
    <location>
        <begin position="213"/>
        <end position="234"/>
    </location>
</feature>
<organism evidence="8 9">
    <name type="scientific">Galerina marginata (strain CBS 339.88)</name>
    <dbReference type="NCBI Taxonomy" id="685588"/>
    <lineage>
        <taxon>Eukaryota</taxon>
        <taxon>Fungi</taxon>
        <taxon>Dikarya</taxon>
        <taxon>Basidiomycota</taxon>
        <taxon>Agaricomycotina</taxon>
        <taxon>Agaricomycetes</taxon>
        <taxon>Agaricomycetidae</taxon>
        <taxon>Agaricales</taxon>
        <taxon>Agaricineae</taxon>
        <taxon>Strophariaceae</taxon>
        <taxon>Galerina</taxon>
    </lineage>
</organism>
<evidence type="ECO:0000313" key="9">
    <source>
        <dbReference type="Proteomes" id="UP000027222"/>
    </source>
</evidence>
<dbReference type="Gene3D" id="2.70.130.10">
    <property type="entry name" value="Mannose-6-phosphate receptor binding domain"/>
    <property type="match status" value="1"/>
</dbReference>
<accession>A0A067SP71</accession>
<evidence type="ECO:0000256" key="1">
    <source>
        <dbReference type="ARBA" id="ARBA00004167"/>
    </source>
</evidence>
<dbReference type="EMBL" id="KL142388">
    <property type="protein sequence ID" value="KDR72750.1"/>
    <property type="molecule type" value="Genomic_DNA"/>
</dbReference>
<evidence type="ECO:0000256" key="6">
    <source>
        <dbReference type="SAM" id="MobiDB-lite"/>
    </source>
</evidence>
<keyword evidence="3" id="KW-0732">Signal</keyword>
<sequence length="325" mass="36181">MKLQTSLLNAPPASNIVPSTVSNSFCSYNISSAPFDTAFQYDICPILSSEHGSKKIQVTKDGETPPTHTKYIYDIAMMGTGGLDWDDTLPSTLQCPVGTWICLTVINTRADHLSEPSRILEVVPIVSFEKSNPTAIFVDENQLQVTFDGRRYMGKKQKALFRFSCTGDSNSTLQFLWSFNGTHAFSWSSRYACPTKTSMSTISTHTPYYHPNPPHTPMLDLGGPEQRHTDGENGGSTITPTALVIMLIIFVFFGFISRRAIGCFVSSRLWIRQLWDWDQHEVNYVLLSFQGDIHLVSINSSFSEVTVSQESLLNRPGQAVPSYGL</sequence>
<keyword evidence="4 7" id="KW-1133">Transmembrane helix</keyword>
<keyword evidence="5 7" id="KW-0472">Membrane</keyword>
<proteinExistence type="predicted"/>
<dbReference type="Proteomes" id="UP000027222">
    <property type="component" value="Unassembled WGS sequence"/>
</dbReference>
<evidence type="ECO:0000256" key="4">
    <source>
        <dbReference type="ARBA" id="ARBA00022989"/>
    </source>
</evidence>
<dbReference type="InterPro" id="IPR018939">
    <property type="entry name" value="Autophagy-rel_prot_27"/>
</dbReference>
<dbReference type="AlphaFoldDB" id="A0A067SP71"/>
<evidence type="ECO:0000256" key="2">
    <source>
        <dbReference type="ARBA" id="ARBA00022692"/>
    </source>
</evidence>
<gene>
    <name evidence="8" type="ORF">GALMADRAFT_158918</name>
</gene>
<dbReference type="GO" id="GO:0016020">
    <property type="term" value="C:membrane"/>
    <property type="evidence" value="ECO:0007669"/>
    <property type="project" value="UniProtKB-SubCell"/>
</dbReference>
<evidence type="ECO:0000256" key="3">
    <source>
        <dbReference type="ARBA" id="ARBA00022729"/>
    </source>
</evidence>
<keyword evidence="9" id="KW-1185">Reference proteome</keyword>
<feature type="transmembrane region" description="Helical" evidence="7">
    <location>
        <begin position="237"/>
        <end position="256"/>
    </location>
</feature>
<name>A0A067SP71_GALM3</name>
<protein>
    <submittedName>
        <fullName evidence="8">Uncharacterized protein</fullName>
    </submittedName>
</protein>
<keyword evidence="2 7" id="KW-0812">Transmembrane</keyword>
<dbReference type="SUPFAM" id="SSF50911">
    <property type="entry name" value="Mannose 6-phosphate receptor domain"/>
    <property type="match status" value="1"/>
</dbReference>
<dbReference type="OrthoDB" id="29460at2759"/>
<comment type="subcellular location">
    <subcellularLocation>
        <location evidence="1">Membrane</location>
        <topology evidence="1">Single-pass membrane protein</topology>
    </subcellularLocation>
</comment>
<evidence type="ECO:0000256" key="7">
    <source>
        <dbReference type="SAM" id="Phobius"/>
    </source>
</evidence>